<keyword evidence="2" id="KW-1185">Reference proteome</keyword>
<dbReference type="EMBL" id="UYYB01113135">
    <property type="protein sequence ID" value="VDM81480.1"/>
    <property type="molecule type" value="Genomic_DNA"/>
</dbReference>
<dbReference type="Proteomes" id="UP000270094">
    <property type="component" value="Unassembled WGS sequence"/>
</dbReference>
<name>A0A3P7J7R6_STRVU</name>
<proteinExistence type="predicted"/>
<organism evidence="1 2">
    <name type="scientific">Strongylus vulgaris</name>
    <name type="common">Blood worm</name>
    <dbReference type="NCBI Taxonomy" id="40348"/>
    <lineage>
        <taxon>Eukaryota</taxon>
        <taxon>Metazoa</taxon>
        <taxon>Ecdysozoa</taxon>
        <taxon>Nematoda</taxon>
        <taxon>Chromadorea</taxon>
        <taxon>Rhabditida</taxon>
        <taxon>Rhabditina</taxon>
        <taxon>Rhabditomorpha</taxon>
        <taxon>Strongyloidea</taxon>
        <taxon>Strongylidae</taxon>
        <taxon>Strongylus</taxon>
    </lineage>
</organism>
<evidence type="ECO:0000313" key="2">
    <source>
        <dbReference type="Proteomes" id="UP000270094"/>
    </source>
</evidence>
<protein>
    <submittedName>
        <fullName evidence="1">Uncharacterized protein</fullName>
    </submittedName>
</protein>
<evidence type="ECO:0000313" key="1">
    <source>
        <dbReference type="EMBL" id="VDM81480.1"/>
    </source>
</evidence>
<accession>A0A3P7J7R6</accession>
<reference evidence="1 2" key="1">
    <citation type="submission" date="2018-11" db="EMBL/GenBank/DDBJ databases">
        <authorList>
            <consortium name="Pathogen Informatics"/>
        </authorList>
    </citation>
    <scope>NUCLEOTIDE SEQUENCE [LARGE SCALE GENOMIC DNA]</scope>
</reference>
<dbReference type="AlphaFoldDB" id="A0A3P7J7R6"/>
<sequence length="144" mass="15605">MYLIGSQSYKAGQYVEESGVHLLSNAEGGLLRWYTPRILTNGANVLGAYRNAIASCLVPPIKRRGHEAHEAHLAASSGDSAAGHTTRASVQHLIVMSPSPLNLRSLCAAFSYVNLRPIGCEYIVQIKGHHWVLVKTNITILAES</sequence>
<gene>
    <name evidence="1" type="ORF">SVUK_LOCUS16478</name>
</gene>